<dbReference type="InterPro" id="IPR001917">
    <property type="entry name" value="Aminotrans_II_pyridoxalP_BS"/>
</dbReference>
<dbReference type="GO" id="GO:0004400">
    <property type="term" value="F:histidinol-phosphate transaminase activity"/>
    <property type="evidence" value="ECO:0007669"/>
    <property type="project" value="UniProtKB-UniRule"/>
</dbReference>
<dbReference type="SUPFAM" id="SSF53383">
    <property type="entry name" value="PLP-dependent transferases"/>
    <property type="match status" value="1"/>
</dbReference>
<dbReference type="PANTHER" id="PTHR42885">
    <property type="entry name" value="HISTIDINOL-PHOSPHATE AMINOTRANSFERASE-RELATED"/>
    <property type="match status" value="1"/>
</dbReference>
<comment type="catalytic activity">
    <reaction evidence="7">
        <text>L-histidinol phosphate + 2-oxoglutarate = 3-(imidazol-4-yl)-2-oxopropyl phosphate + L-glutamate</text>
        <dbReference type="Rhea" id="RHEA:23744"/>
        <dbReference type="ChEBI" id="CHEBI:16810"/>
        <dbReference type="ChEBI" id="CHEBI:29985"/>
        <dbReference type="ChEBI" id="CHEBI:57766"/>
        <dbReference type="ChEBI" id="CHEBI:57980"/>
        <dbReference type="EC" id="2.6.1.9"/>
    </reaction>
</comment>
<keyword evidence="5 7" id="KW-0663">Pyridoxal phosphate</keyword>
<comment type="cofactor">
    <cofactor evidence="1 7">
        <name>pyridoxal 5'-phosphate</name>
        <dbReference type="ChEBI" id="CHEBI:597326"/>
    </cofactor>
</comment>
<dbReference type="EMBL" id="LNGF01000021">
    <property type="protein sequence ID" value="KYC47578.1"/>
    <property type="molecule type" value="Genomic_DNA"/>
</dbReference>
<keyword evidence="4 7" id="KW-0808">Transferase</keyword>
<evidence type="ECO:0000313" key="12">
    <source>
        <dbReference type="Proteomes" id="UP000091929"/>
    </source>
</evidence>
<dbReference type="Gene3D" id="3.90.1150.10">
    <property type="entry name" value="Aspartate Aminotransferase, domain 1"/>
    <property type="match status" value="1"/>
</dbReference>
<comment type="similarity">
    <text evidence="7">Belongs to the class-II pyridoxal-phosphate-dependent aminotransferase family. Histidinol-phosphate aminotransferase subfamily.</text>
</comment>
<proteinExistence type="inferred from homology"/>
<dbReference type="NCBIfam" id="TIGR01141">
    <property type="entry name" value="hisC"/>
    <property type="match status" value="1"/>
</dbReference>
<dbReference type="Proteomes" id="UP000092401">
    <property type="component" value="Unassembled WGS sequence"/>
</dbReference>
<evidence type="ECO:0000259" key="8">
    <source>
        <dbReference type="Pfam" id="PF00155"/>
    </source>
</evidence>
<dbReference type="Gene3D" id="3.40.640.10">
    <property type="entry name" value="Type I PLP-dependent aspartate aminotransferase-like (Major domain)"/>
    <property type="match status" value="1"/>
</dbReference>
<comment type="pathway">
    <text evidence="7">Amino-acid biosynthesis; L-histidine biosynthesis; L-histidine from 5-phospho-alpha-D-ribose 1-diphosphate: step 7/9.</text>
</comment>
<evidence type="ECO:0000313" key="13">
    <source>
        <dbReference type="Proteomes" id="UP000092401"/>
    </source>
</evidence>
<dbReference type="AlphaFoldDB" id="A0A150IRS7"/>
<evidence type="ECO:0000256" key="4">
    <source>
        <dbReference type="ARBA" id="ARBA00022679"/>
    </source>
</evidence>
<keyword evidence="6 7" id="KW-0368">Histidine biosynthesis</keyword>
<dbReference type="HAMAP" id="MF_01023">
    <property type="entry name" value="HisC_aminotrans_2"/>
    <property type="match status" value="1"/>
</dbReference>
<dbReference type="EMBL" id="LNJC01000018">
    <property type="protein sequence ID" value="KYC50154.1"/>
    <property type="molecule type" value="Genomic_DNA"/>
</dbReference>
<accession>A0A150IJB0</accession>
<dbReference type="InterPro" id="IPR015421">
    <property type="entry name" value="PyrdxlP-dep_Trfase_major"/>
</dbReference>
<comment type="caution">
    <text evidence="10">The sequence shown here is derived from an EMBL/GenBank/DDBJ whole genome shotgun (WGS) entry which is preliminary data.</text>
</comment>
<reference evidence="12 13" key="1">
    <citation type="journal article" date="2016" name="ISME J.">
        <title>Chasing the elusive Euryarchaeota class WSA2: genomes reveal a uniquely fastidious methyl-reducing methanogen.</title>
        <authorList>
            <person name="Nobu M.K."/>
            <person name="Narihiro T."/>
            <person name="Kuroda K."/>
            <person name="Mei R."/>
            <person name="Liu W.T."/>
        </authorList>
    </citation>
    <scope>NUCLEOTIDE SEQUENCE [LARGE SCALE GENOMIC DNA]</scope>
    <source>
        <strain evidence="9">B03fssc0709_Meth_Bin005</strain>
        <strain evidence="10">B15fssc0709_Meth_Bin003</strain>
        <strain evidence="11">BMIXfssc0709_Meth_Bin006</strain>
    </source>
</reference>
<dbReference type="GO" id="GO:0000105">
    <property type="term" value="P:L-histidine biosynthetic process"/>
    <property type="evidence" value="ECO:0007669"/>
    <property type="project" value="UniProtKB-UniRule"/>
</dbReference>
<evidence type="ECO:0000256" key="6">
    <source>
        <dbReference type="ARBA" id="ARBA00023102"/>
    </source>
</evidence>
<keyword evidence="3 7" id="KW-0028">Amino-acid biosynthesis</keyword>
<evidence type="ECO:0000256" key="3">
    <source>
        <dbReference type="ARBA" id="ARBA00022605"/>
    </source>
</evidence>
<dbReference type="PANTHER" id="PTHR42885:SF2">
    <property type="entry name" value="HISTIDINOL-PHOSPHATE AMINOTRANSFERASE"/>
    <property type="match status" value="1"/>
</dbReference>
<organism evidence="10 12">
    <name type="scientific">Candidatus Methanofastidiosum methylothiophilum</name>
    <dbReference type="NCBI Taxonomy" id="1705564"/>
    <lineage>
        <taxon>Archaea</taxon>
        <taxon>Methanobacteriati</taxon>
        <taxon>Methanobacteriota</taxon>
        <taxon>Stenosarchaea group</taxon>
        <taxon>Candidatus Methanofastidiosia</taxon>
        <taxon>Candidatus Methanofastidiosales</taxon>
        <taxon>Candidatus Methanofastidiosaceae</taxon>
        <taxon>Candidatus Methanofastidiosum</taxon>
    </lineage>
</organism>
<protein>
    <recommendedName>
        <fullName evidence="7">Histidinol-phosphate aminotransferase</fullName>
        <ecNumber evidence="7">2.6.1.9</ecNumber>
    </recommendedName>
    <alternativeName>
        <fullName evidence="7">Imidazole acetol-phosphate transaminase</fullName>
    </alternativeName>
</protein>
<dbReference type="CDD" id="cd00609">
    <property type="entry name" value="AAT_like"/>
    <property type="match status" value="1"/>
</dbReference>
<dbReference type="EC" id="2.6.1.9" evidence="7"/>
<dbReference type="InterPro" id="IPR015424">
    <property type="entry name" value="PyrdxlP-dep_Trfase"/>
</dbReference>
<dbReference type="PROSITE" id="PS00599">
    <property type="entry name" value="AA_TRANSFER_CLASS_2"/>
    <property type="match status" value="1"/>
</dbReference>
<accession>A0A150IZP5</accession>
<accession>A0A150IRS7</accession>
<dbReference type="InterPro" id="IPR004839">
    <property type="entry name" value="Aminotransferase_I/II_large"/>
</dbReference>
<evidence type="ECO:0000256" key="5">
    <source>
        <dbReference type="ARBA" id="ARBA00022898"/>
    </source>
</evidence>
<dbReference type="InterPro" id="IPR005861">
    <property type="entry name" value="HisP_aminotrans"/>
</dbReference>
<dbReference type="EMBL" id="LNGE01000032">
    <property type="protein sequence ID" value="KYC45047.1"/>
    <property type="molecule type" value="Genomic_DNA"/>
</dbReference>
<evidence type="ECO:0000256" key="7">
    <source>
        <dbReference type="HAMAP-Rule" id="MF_01023"/>
    </source>
</evidence>
<gene>
    <name evidence="10" type="primary">aspC_3</name>
    <name evidence="9" type="synonym">aspC_4</name>
    <name evidence="7" type="synonym">hisC</name>
    <name evidence="9" type="ORF">APG10_01190</name>
    <name evidence="10" type="ORF">APG11_01079</name>
    <name evidence="11" type="ORF">APG12_00972</name>
</gene>
<dbReference type="Pfam" id="PF00155">
    <property type="entry name" value="Aminotran_1_2"/>
    <property type="match status" value="1"/>
</dbReference>
<keyword evidence="2 7" id="KW-0032">Aminotransferase</keyword>
<evidence type="ECO:0000313" key="10">
    <source>
        <dbReference type="EMBL" id="KYC47578.1"/>
    </source>
</evidence>
<sequence>MKSKFDRDLLDGLEPYSSEVSISDDNLTRLHANELPWKNEAVLWALHDYLLSMPVNRYPEVTNSEIRQKIADYIGFEKENVLVGNGSDEIIDTIGKAFISPLDKVLIPTPTFSLYSSITRVYSGIPIIVPLNSDYALPVEKIVDETKNSKIAIICSPNNPTGISYTDEEIKSILDTGILVILDEAYAEFSGHSGLGLLNEYDNLIIMKTFSKAFGLAGFRTGYCVASETLIESMSKVILPYNLNLISMKVIEMAIKHEDFMKDSVKKIKENRKYLYGSLKEIKGIKPIESSANFILFEAENTRRIYEELLKRRILIRYFEGKNYLRVSVGSYEECVKFISSLREILNVC</sequence>
<dbReference type="Proteomes" id="UP000092403">
    <property type="component" value="Unassembled WGS sequence"/>
</dbReference>
<dbReference type="Proteomes" id="UP000091929">
    <property type="component" value="Unassembled WGS sequence"/>
</dbReference>
<evidence type="ECO:0000313" key="11">
    <source>
        <dbReference type="EMBL" id="KYC50154.1"/>
    </source>
</evidence>
<dbReference type="GO" id="GO:0030170">
    <property type="term" value="F:pyridoxal phosphate binding"/>
    <property type="evidence" value="ECO:0007669"/>
    <property type="project" value="InterPro"/>
</dbReference>
<evidence type="ECO:0000313" key="9">
    <source>
        <dbReference type="EMBL" id="KYC45047.1"/>
    </source>
</evidence>
<feature type="modified residue" description="N6-(pyridoxal phosphate)lysine" evidence="7">
    <location>
        <position position="212"/>
    </location>
</feature>
<evidence type="ECO:0000256" key="2">
    <source>
        <dbReference type="ARBA" id="ARBA00022576"/>
    </source>
</evidence>
<evidence type="ECO:0000256" key="1">
    <source>
        <dbReference type="ARBA" id="ARBA00001933"/>
    </source>
</evidence>
<name>A0A150IRS7_9EURY</name>
<dbReference type="UniPathway" id="UPA00031">
    <property type="reaction ID" value="UER00012"/>
</dbReference>
<feature type="domain" description="Aminotransferase class I/classII large" evidence="8">
    <location>
        <begin position="30"/>
        <end position="341"/>
    </location>
</feature>
<dbReference type="InterPro" id="IPR015422">
    <property type="entry name" value="PyrdxlP-dep_Trfase_small"/>
</dbReference>